<organism evidence="5 6">
    <name type="scientific">Phrynosoma platyrhinos</name>
    <name type="common">Desert horned lizard</name>
    <dbReference type="NCBI Taxonomy" id="52577"/>
    <lineage>
        <taxon>Eukaryota</taxon>
        <taxon>Metazoa</taxon>
        <taxon>Chordata</taxon>
        <taxon>Craniata</taxon>
        <taxon>Vertebrata</taxon>
        <taxon>Euteleostomi</taxon>
        <taxon>Lepidosauria</taxon>
        <taxon>Squamata</taxon>
        <taxon>Bifurcata</taxon>
        <taxon>Unidentata</taxon>
        <taxon>Episquamata</taxon>
        <taxon>Toxicofera</taxon>
        <taxon>Iguania</taxon>
        <taxon>Phrynosomatidae</taxon>
        <taxon>Phrynosomatinae</taxon>
        <taxon>Phrynosoma</taxon>
    </lineage>
</organism>
<feature type="compositionally biased region" description="Basic and acidic residues" evidence="1">
    <location>
        <begin position="415"/>
        <end position="431"/>
    </location>
</feature>
<accession>A0ABQ7TNK1</accession>
<dbReference type="InterPro" id="IPR036116">
    <property type="entry name" value="FN3_sf"/>
</dbReference>
<keyword evidence="2" id="KW-1133">Transmembrane helix</keyword>
<dbReference type="EMBL" id="JAIPUX010000415">
    <property type="protein sequence ID" value="KAH0630986.1"/>
    <property type="molecule type" value="Genomic_DNA"/>
</dbReference>
<dbReference type="PANTHER" id="PTHR20859:SF55">
    <property type="entry name" value="INTERFERON LAMBDA RECEPTOR 1"/>
    <property type="match status" value="1"/>
</dbReference>
<dbReference type="SUPFAM" id="SSF49265">
    <property type="entry name" value="Fibronectin type III"/>
    <property type="match status" value="1"/>
</dbReference>
<keyword evidence="2" id="KW-0812">Transmembrane</keyword>
<feature type="signal peptide" evidence="3">
    <location>
        <begin position="1"/>
        <end position="23"/>
    </location>
</feature>
<protein>
    <recommendedName>
        <fullName evidence="4">Fibronectin type-III domain-containing protein</fullName>
    </recommendedName>
</protein>
<keyword evidence="6" id="KW-1185">Reference proteome</keyword>
<dbReference type="CDD" id="cd00063">
    <property type="entry name" value="FN3"/>
    <property type="match status" value="1"/>
</dbReference>
<keyword evidence="2" id="KW-0472">Membrane</keyword>
<feature type="region of interest" description="Disordered" evidence="1">
    <location>
        <begin position="412"/>
        <end position="433"/>
    </location>
</feature>
<dbReference type="Pfam" id="PF01108">
    <property type="entry name" value="Tissue_fac"/>
    <property type="match status" value="1"/>
</dbReference>
<dbReference type="InterPro" id="IPR013783">
    <property type="entry name" value="Ig-like_fold"/>
</dbReference>
<evidence type="ECO:0000313" key="5">
    <source>
        <dbReference type="EMBL" id="KAH0630986.1"/>
    </source>
</evidence>
<dbReference type="PANTHER" id="PTHR20859">
    <property type="entry name" value="INTERFERON/INTERLEUKIN RECEPTOR"/>
    <property type="match status" value="1"/>
</dbReference>
<comment type="caution">
    <text evidence="5">The sequence shown here is derived from an EMBL/GenBank/DDBJ whole genome shotgun (WGS) entry which is preliminary data.</text>
</comment>
<name>A0ABQ7TNK1_PHRPL</name>
<gene>
    <name evidence="5" type="ORF">JD844_004437</name>
</gene>
<evidence type="ECO:0000256" key="1">
    <source>
        <dbReference type="SAM" id="MobiDB-lite"/>
    </source>
</evidence>
<feature type="transmembrane region" description="Helical" evidence="2">
    <location>
        <begin position="176"/>
        <end position="201"/>
    </location>
</feature>
<feature type="chain" id="PRO_5046340001" description="Fibronectin type-III domain-containing protein" evidence="3">
    <location>
        <begin position="24"/>
        <end position="451"/>
    </location>
</feature>
<dbReference type="InterPro" id="IPR003961">
    <property type="entry name" value="FN3_dom"/>
</dbReference>
<dbReference type="Proteomes" id="UP000826234">
    <property type="component" value="Unassembled WGS sequence"/>
</dbReference>
<proteinExistence type="predicted"/>
<evidence type="ECO:0000256" key="3">
    <source>
        <dbReference type="SAM" id="SignalP"/>
    </source>
</evidence>
<reference evidence="5 6" key="1">
    <citation type="journal article" date="2022" name="Gigascience">
        <title>A chromosome-level genome assembly and annotation of the desert horned lizard, Phrynosoma platyrhinos, provides insight into chromosomal rearrangements among reptiles.</title>
        <authorList>
            <person name="Koochekian N."/>
            <person name="Ascanio A."/>
            <person name="Farleigh K."/>
            <person name="Card D.C."/>
            <person name="Schield D.R."/>
            <person name="Castoe T.A."/>
            <person name="Jezkova T."/>
        </authorList>
    </citation>
    <scope>NUCLEOTIDE SEQUENCE [LARGE SCALE GENOMIC DNA]</scope>
    <source>
        <strain evidence="5">NK-2021</strain>
    </source>
</reference>
<evidence type="ECO:0000259" key="4">
    <source>
        <dbReference type="Pfam" id="PF01108"/>
    </source>
</evidence>
<sequence>MAVATWIALLLLIELSIQQGAWLLPPQNVTLISENFYSFLTWIPAPDSTNNTQYEVERRSRSFLEWIKEASCRGNNVKQTQRCQLHLSKLTNSLFNFYQARVRAKDGSRLSEWVHSKELQLYKDSIIGPLNLFLVVADESLSVSVSLPQTPLKESDRRVIMSVLEVLIILNEEDEYWTPFVIAPIILFGFILFGVVGGTFLKHYLYPRSSGMDFPKSLTFLNVNASALRSGLHLDNVSITSLSMLIVLPSKNNVLTKQEGSQVQMDAGGCSAWVYSSRGSHQGSIGNEDCSVLSAAGAESFSSGDEYPTQWNYRTALPLLESSEPQPPVRAKPPLNGLWTVSWELKSKNNNKSRQMRWPSLCRTDIPLDSLKLQSDLDIHSFTHIPSTYVTVEDSDAYPEVPIQQDIGSQAKSGLSKDIKLHDSSQPEASKRNGISFSGYEFRQPILPCEL</sequence>
<evidence type="ECO:0000256" key="2">
    <source>
        <dbReference type="SAM" id="Phobius"/>
    </source>
</evidence>
<keyword evidence="3" id="KW-0732">Signal</keyword>
<dbReference type="InterPro" id="IPR050650">
    <property type="entry name" value="Type-II_Cytokine-TF_Rcpt"/>
</dbReference>
<dbReference type="Gene3D" id="2.60.40.10">
    <property type="entry name" value="Immunoglobulins"/>
    <property type="match status" value="1"/>
</dbReference>
<evidence type="ECO:0000313" key="6">
    <source>
        <dbReference type="Proteomes" id="UP000826234"/>
    </source>
</evidence>
<feature type="domain" description="Fibronectin type-III" evidence="4">
    <location>
        <begin position="6"/>
        <end position="113"/>
    </location>
</feature>